<proteinExistence type="inferred from homology"/>
<evidence type="ECO:0000313" key="15">
    <source>
        <dbReference type="EMBL" id="SZX70580.1"/>
    </source>
</evidence>
<comment type="similarity">
    <text evidence="11">Belongs to the RING-type zinc finger family. LOG2 subfamily.</text>
</comment>
<organism evidence="15 16">
    <name type="scientific">Tetradesmus obliquus</name>
    <name type="common">Green alga</name>
    <name type="synonym">Acutodesmus obliquus</name>
    <dbReference type="NCBI Taxonomy" id="3088"/>
    <lineage>
        <taxon>Eukaryota</taxon>
        <taxon>Viridiplantae</taxon>
        <taxon>Chlorophyta</taxon>
        <taxon>core chlorophytes</taxon>
        <taxon>Chlorophyceae</taxon>
        <taxon>CS clade</taxon>
        <taxon>Sphaeropleales</taxon>
        <taxon>Scenedesmaceae</taxon>
        <taxon>Tetradesmus</taxon>
    </lineage>
</organism>
<evidence type="ECO:0000256" key="6">
    <source>
        <dbReference type="ARBA" id="ARBA00022723"/>
    </source>
</evidence>
<name>A0A383W068_TETOB</name>
<evidence type="ECO:0000259" key="14">
    <source>
        <dbReference type="PROSITE" id="PS50089"/>
    </source>
</evidence>
<dbReference type="Proteomes" id="UP000256970">
    <property type="component" value="Unassembled WGS sequence"/>
</dbReference>
<keyword evidence="10" id="KW-0449">Lipoprotein</keyword>
<sequence length="403" mass="43506">MGSSSSRHRHRIDEQQQQRLNAQQQGAAGPFAYAQPNIQQGPQYPTPNFGGYTNGQQLFGGYYQAPPYGGPMPSGVQASPAVPGQYGQRPAPTHEYHQTQTIKNQVNLKKKTLRLEPLQDSSSNSSSSNTKFALRFAFDASAPCRVTTFLLATEDPRQGCKIVAAAPGVRPAAYYPKGMDHQFPPPGDALLLQQHGISLRQHDPELLSLAAGDSYPLVVRLEALTEQAVAEGRQLPQMEVGGSLPAWVQAQTTYAKLRKDDEGHWRLQILKQKIWVGGVSYELQEIYGMDSNRLNGSNVAEDVEGRECVICMSAERDTTVLPCRHMCMCQPCASALKTQTNKCPICREEIESLLHIKIQRKGTKGNGMTPSSSVGSQGGVGGGSSSGAAAAAALQQELAGSKS</sequence>
<dbReference type="GO" id="GO:0008270">
    <property type="term" value="F:zinc ion binding"/>
    <property type="evidence" value="ECO:0007669"/>
    <property type="project" value="UniProtKB-KW"/>
</dbReference>
<keyword evidence="4" id="KW-0808">Transferase</keyword>
<evidence type="ECO:0000256" key="8">
    <source>
        <dbReference type="ARBA" id="ARBA00022786"/>
    </source>
</evidence>
<dbReference type="GO" id="GO:0016567">
    <property type="term" value="P:protein ubiquitination"/>
    <property type="evidence" value="ECO:0007669"/>
    <property type="project" value="TreeGrafter"/>
</dbReference>
<dbReference type="PROSITE" id="PS50089">
    <property type="entry name" value="ZF_RING_2"/>
    <property type="match status" value="1"/>
</dbReference>
<dbReference type="Gene3D" id="3.30.40.10">
    <property type="entry name" value="Zinc/RING finger domain, C3HC4 (zinc finger)"/>
    <property type="match status" value="1"/>
</dbReference>
<dbReference type="InterPro" id="IPR058981">
    <property type="entry name" value="MGRN1/RNF157-like_N"/>
</dbReference>
<dbReference type="AlphaFoldDB" id="A0A383W068"/>
<evidence type="ECO:0000256" key="13">
    <source>
        <dbReference type="SAM" id="MobiDB-lite"/>
    </source>
</evidence>
<keyword evidence="9" id="KW-0862">Zinc</keyword>
<dbReference type="InterPro" id="IPR013083">
    <property type="entry name" value="Znf_RING/FYVE/PHD"/>
</dbReference>
<comment type="catalytic activity">
    <reaction evidence="1">
        <text>S-ubiquitinyl-[E2 ubiquitin-conjugating enzyme]-L-cysteine + [acceptor protein]-L-lysine = [E2 ubiquitin-conjugating enzyme]-L-cysteine + N(6)-ubiquitinyl-[acceptor protein]-L-lysine.</text>
        <dbReference type="EC" id="2.3.2.27"/>
    </reaction>
</comment>
<dbReference type="SMART" id="SM00184">
    <property type="entry name" value="RING"/>
    <property type="match status" value="1"/>
</dbReference>
<feature type="region of interest" description="Disordered" evidence="13">
    <location>
        <begin position="361"/>
        <end position="387"/>
    </location>
</feature>
<dbReference type="EMBL" id="FNXT01000994">
    <property type="protein sequence ID" value="SZX70580.1"/>
    <property type="molecule type" value="Genomic_DNA"/>
</dbReference>
<feature type="compositionally biased region" description="Low complexity" evidence="13">
    <location>
        <begin position="17"/>
        <end position="28"/>
    </location>
</feature>
<evidence type="ECO:0000256" key="3">
    <source>
        <dbReference type="ARBA" id="ARBA00012483"/>
    </source>
</evidence>
<reference evidence="15 16" key="1">
    <citation type="submission" date="2016-10" db="EMBL/GenBank/DDBJ databases">
        <authorList>
            <person name="Cai Z."/>
        </authorList>
    </citation>
    <scope>NUCLEOTIDE SEQUENCE [LARGE SCALE GENOMIC DNA]</scope>
</reference>
<keyword evidence="5" id="KW-0519">Myristate</keyword>
<evidence type="ECO:0000256" key="12">
    <source>
        <dbReference type="PROSITE-ProRule" id="PRU00175"/>
    </source>
</evidence>
<dbReference type="InterPro" id="IPR045194">
    <property type="entry name" value="MGRN1/RNF157-like"/>
</dbReference>
<evidence type="ECO:0000256" key="9">
    <source>
        <dbReference type="ARBA" id="ARBA00022833"/>
    </source>
</evidence>
<feature type="domain" description="RING-type" evidence="14">
    <location>
        <begin position="308"/>
        <end position="347"/>
    </location>
</feature>
<dbReference type="PANTHER" id="PTHR22996">
    <property type="entry name" value="MAHOGUNIN"/>
    <property type="match status" value="1"/>
</dbReference>
<evidence type="ECO:0000256" key="11">
    <source>
        <dbReference type="ARBA" id="ARBA00025721"/>
    </source>
</evidence>
<dbReference type="SUPFAM" id="SSF57850">
    <property type="entry name" value="RING/U-box"/>
    <property type="match status" value="1"/>
</dbReference>
<gene>
    <name evidence="15" type="ORF">BQ4739_LOCUS10780</name>
</gene>
<feature type="region of interest" description="Disordered" evidence="13">
    <location>
        <begin position="1"/>
        <end position="29"/>
    </location>
</feature>
<evidence type="ECO:0000256" key="5">
    <source>
        <dbReference type="ARBA" id="ARBA00022707"/>
    </source>
</evidence>
<keyword evidence="8" id="KW-0833">Ubl conjugation pathway</keyword>
<comment type="pathway">
    <text evidence="2">Protein modification; protein ubiquitination.</text>
</comment>
<evidence type="ECO:0000256" key="10">
    <source>
        <dbReference type="ARBA" id="ARBA00023288"/>
    </source>
</evidence>
<evidence type="ECO:0000256" key="1">
    <source>
        <dbReference type="ARBA" id="ARBA00000900"/>
    </source>
</evidence>
<dbReference type="CDD" id="cd16789">
    <property type="entry name" value="mRING-HC-C3HC5_MGRN1-like"/>
    <property type="match status" value="1"/>
</dbReference>
<dbReference type="InterPro" id="IPR045195">
    <property type="entry name" value="LOG2-like_mRING_C3HC5"/>
</dbReference>
<dbReference type="GO" id="GO:0061630">
    <property type="term" value="F:ubiquitin protein ligase activity"/>
    <property type="evidence" value="ECO:0007669"/>
    <property type="project" value="UniProtKB-EC"/>
</dbReference>
<evidence type="ECO:0000313" key="16">
    <source>
        <dbReference type="Proteomes" id="UP000256970"/>
    </source>
</evidence>
<keyword evidence="6" id="KW-0479">Metal-binding</keyword>
<dbReference type="FunFam" id="3.30.40.10:FF:000115">
    <property type="entry name" value="probable E3 ubiquitin-protein ligase LOG2"/>
    <property type="match status" value="1"/>
</dbReference>
<feature type="region of interest" description="Disordered" evidence="13">
    <location>
        <begin position="80"/>
        <end position="99"/>
    </location>
</feature>
<accession>A0A383W068</accession>
<evidence type="ECO:0000256" key="2">
    <source>
        <dbReference type="ARBA" id="ARBA00004906"/>
    </source>
</evidence>
<feature type="compositionally biased region" description="Gly residues" evidence="13">
    <location>
        <begin position="376"/>
        <end position="385"/>
    </location>
</feature>
<dbReference type="Pfam" id="PF13920">
    <property type="entry name" value="zf-C3HC4_3"/>
    <property type="match status" value="1"/>
</dbReference>
<keyword evidence="16" id="KW-1185">Reference proteome</keyword>
<keyword evidence="7 12" id="KW-0863">Zinc-finger</keyword>
<evidence type="ECO:0000256" key="7">
    <source>
        <dbReference type="ARBA" id="ARBA00022771"/>
    </source>
</evidence>
<dbReference type="InterPro" id="IPR001841">
    <property type="entry name" value="Znf_RING"/>
</dbReference>
<dbReference type="Pfam" id="PF26192">
    <property type="entry name" value="RNF157-like_N"/>
    <property type="match status" value="1"/>
</dbReference>
<protein>
    <recommendedName>
        <fullName evidence="3">RING-type E3 ubiquitin transferase</fullName>
        <ecNumber evidence="3">2.3.2.27</ecNumber>
    </recommendedName>
</protein>
<dbReference type="PANTHER" id="PTHR22996:SF0">
    <property type="entry name" value="RE60872P-RELATED"/>
    <property type="match status" value="1"/>
</dbReference>
<dbReference type="EC" id="2.3.2.27" evidence="3"/>
<evidence type="ECO:0000256" key="4">
    <source>
        <dbReference type="ARBA" id="ARBA00022679"/>
    </source>
</evidence>
<feature type="compositionally biased region" description="Basic residues" evidence="13">
    <location>
        <begin position="1"/>
        <end position="10"/>
    </location>
</feature>